<evidence type="ECO:0000256" key="1">
    <source>
        <dbReference type="SAM" id="MobiDB-lite"/>
    </source>
</evidence>
<accession>A0A6L9EC20</accession>
<dbReference type="AlphaFoldDB" id="A0A6L9EC20"/>
<reference evidence="2 3" key="1">
    <citation type="submission" date="2020-01" db="EMBL/GenBank/DDBJ databases">
        <title>Bacteria diversity of Porities sp.</title>
        <authorList>
            <person name="Wang G."/>
        </authorList>
    </citation>
    <scope>NUCLEOTIDE SEQUENCE [LARGE SCALE GENOMIC DNA]</scope>
    <source>
        <strain evidence="2 3">R33</strain>
    </source>
</reference>
<dbReference type="Proteomes" id="UP000475249">
    <property type="component" value="Unassembled WGS sequence"/>
</dbReference>
<keyword evidence="3" id="KW-1185">Reference proteome</keyword>
<protein>
    <submittedName>
        <fullName evidence="2">Uncharacterized protein</fullName>
    </submittedName>
</protein>
<feature type="region of interest" description="Disordered" evidence="1">
    <location>
        <begin position="109"/>
        <end position="133"/>
    </location>
</feature>
<sequence length="133" mass="15937">MKNTIALLFAISAILCVSSCGPVIVSHRLSDPPPPWFYPNRIETVRYVYFPEHLVYYDLSLRTYLYLEGGVWVSVNVLPRRFNNINLRRSRYIRIRDYHGDDIKRYHQENHLNRGRSNKSNRLKRSNDRRRTN</sequence>
<proteinExistence type="predicted"/>
<feature type="compositionally biased region" description="Basic residues" evidence="1">
    <location>
        <begin position="113"/>
        <end position="124"/>
    </location>
</feature>
<evidence type="ECO:0000313" key="3">
    <source>
        <dbReference type="Proteomes" id="UP000475249"/>
    </source>
</evidence>
<dbReference type="RefSeq" id="WP_161435314.1">
    <property type="nucleotide sequence ID" value="NZ_WXYO01000004.1"/>
</dbReference>
<gene>
    <name evidence="2" type="ORF">GTQ38_09700</name>
</gene>
<comment type="caution">
    <text evidence="2">The sequence shown here is derived from an EMBL/GenBank/DDBJ whole genome shotgun (WGS) entry which is preliminary data.</text>
</comment>
<name>A0A6L9EC20_9FLAO</name>
<dbReference type="EMBL" id="WXYO01000004">
    <property type="protein sequence ID" value="NAS12275.1"/>
    <property type="molecule type" value="Genomic_DNA"/>
</dbReference>
<organism evidence="2 3">
    <name type="scientific">Poritiphilus flavus</name>
    <dbReference type="NCBI Taxonomy" id="2697053"/>
    <lineage>
        <taxon>Bacteria</taxon>
        <taxon>Pseudomonadati</taxon>
        <taxon>Bacteroidota</taxon>
        <taxon>Flavobacteriia</taxon>
        <taxon>Flavobacteriales</taxon>
        <taxon>Flavobacteriaceae</taxon>
        <taxon>Poritiphilus</taxon>
    </lineage>
</organism>
<evidence type="ECO:0000313" key="2">
    <source>
        <dbReference type="EMBL" id="NAS12275.1"/>
    </source>
</evidence>